<dbReference type="EMBL" id="SSTD01017674">
    <property type="protein sequence ID" value="TYJ99460.1"/>
    <property type="molecule type" value="Genomic_DNA"/>
</dbReference>
<dbReference type="Proteomes" id="UP000321947">
    <property type="component" value="Unassembled WGS sequence"/>
</dbReference>
<dbReference type="GO" id="GO:0005829">
    <property type="term" value="C:cytosol"/>
    <property type="evidence" value="ECO:0007669"/>
    <property type="project" value="TreeGrafter"/>
</dbReference>
<dbReference type="AlphaFoldDB" id="A0A5D3BI16"/>
<accession>A0A5D3BI16</accession>
<evidence type="ECO:0000313" key="2">
    <source>
        <dbReference type="EMBL" id="TYJ99460.1"/>
    </source>
</evidence>
<dbReference type="PANTHER" id="PTHR21531:SF0">
    <property type="entry name" value="PROTEIN LTV1 HOMOLOG"/>
    <property type="match status" value="1"/>
</dbReference>
<organism evidence="2 3">
    <name type="scientific">Cucumis melo var. makuwa</name>
    <name type="common">Oriental melon</name>
    <dbReference type="NCBI Taxonomy" id="1194695"/>
    <lineage>
        <taxon>Eukaryota</taxon>
        <taxon>Viridiplantae</taxon>
        <taxon>Streptophyta</taxon>
        <taxon>Embryophyta</taxon>
        <taxon>Tracheophyta</taxon>
        <taxon>Spermatophyta</taxon>
        <taxon>Magnoliopsida</taxon>
        <taxon>eudicotyledons</taxon>
        <taxon>Gunneridae</taxon>
        <taxon>Pentapetalae</taxon>
        <taxon>rosids</taxon>
        <taxon>fabids</taxon>
        <taxon>Cucurbitales</taxon>
        <taxon>Cucurbitaceae</taxon>
        <taxon>Benincaseae</taxon>
        <taxon>Cucumis</taxon>
    </lineage>
</organism>
<dbReference type="GO" id="GO:0030688">
    <property type="term" value="C:preribosome, small subunit precursor"/>
    <property type="evidence" value="ECO:0007669"/>
    <property type="project" value="TreeGrafter"/>
</dbReference>
<protein>
    <submittedName>
        <fullName evidence="2">Protein LTV1-like protein</fullName>
    </submittedName>
</protein>
<proteinExistence type="inferred from homology"/>
<comment type="similarity">
    <text evidence="1">Belongs to the LTV1 family.</text>
</comment>
<sequence length="165" mass="18265">MSTVSSLIQIERRPAIARTVELGLASSNSGGIDCDEPCIAKEDESLAQKLNHALSNHSKDDLELEQGCKAPANILSDNGIKDEFVFEENSVESEVWDCETIASICSNLNNHPRKNMASEMTRRKKLAKTVTRALSSINHVITLQGKEKLPMNFLPHGRKVDSEIY</sequence>
<evidence type="ECO:0000256" key="1">
    <source>
        <dbReference type="ARBA" id="ARBA00009078"/>
    </source>
</evidence>
<dbReference type="GO" id="GO:0000056">
    <property type="term" value="P:ribosomal small subunit export from nucleus"/>
    <property type="evidence" value="ECO:0007669"/>
    <property type="project" value="TreeGrafter"/>
</dbReference>
<dbReference type="GO" id="GO:0005634">
    <property type="term" value="C:nucleus"/>
    <property type="evidence" value="ECO:0007669"/>
    <property type="project" value="TreeGrafter"/>
</dbReference>
<comment type="caution">
    <text evidence="2">The sequence shown here is derived from an EMBL/GenBank/DDBJ whole genome shotgun (WGS) entry which is preliminary data.</text>
</comment>
<gene>
    <name evidence="2" type="ORF">E5676_scaffold123G00230</name>
</gene>
<dbReference type="InterPro" id="IPR007307">
    <property type="entry name" value="Ltv1"/>
</dbReference>
<dbReference type="PANTHER" id="PTHR21531">
    <property type="entry name" value="LOW-TEMPERATURE VIABILITY PROTEIN LTV1-RELATED"/>
    <property type="match status" value="1"/>
</dbReference>
<evidence type="ECO:0000313" key="3">
    <source>
        <dbReference type="Proteomes" id="UP000321947"/>
    </source>
</evidence>
<reference evidence="2 3" key="1">
    <citation type="submission" date="2019-08" db="EMBL/GenBank/DDBJ databases">
        <title>Draft genome sequences of two oriental melons (Cucumis melo L. var makuwa).</title>
        <authorList>
            <person name="Kwon S.-Y."/>
        </authorList>
    </citation>
    <scope>NUCLEOTIDE SEQUENCE [LARGE SCALE GENOMIC DNA]</scope>
    <source>
        <strain evidence="3">cv. Chang Bougi</strain>
        <tissue evidence="2">Leaf</tissue>
    </source>
</reference>
<dbReference type="GO" id="GO:0042274">
    <property type="term" value="P:ribosomal small subunit biogenesis"/>
    <property type="evidence" value="ECO:0007669"/>
    <property type="project" value="InterPro"/>
</dbReference>
<name>A0A5D3BI16_CUCMM</name>